<gene>
    <name evidence="1" type="ORF">Amon02_001239000</name>
</gene>
<organism evidence="1 2">
    <name type="scientific">Ambrosiozyma monospora</name>
    <name type="common">Yeast</name>
    <name type="synonym">Endomycopsis monosporus</name>
    <dbReference type="NCBI Taxonomy" id="43982"/>
    <lineage>
        <taxon>Eukaryota</taxon>
        <taxon>Fungi</taxon>
        <taxon>Dikarya</taxon>
        <taxon>Ascomycota</taxon>
        <taxon>Saccharomycotina</taxon>
        <taxon>Pichiomycetes</taxon>
        <taxon>Pichiales</taxon>
        <taxon>Pichiaceae</taxon>
        <taxon>Ambrosiozyma</taxon>
    </lineage>
</organism>
<protein>
    <submittedName>
        <fullName evidence="1">Unnamed protein product</fullName>
    </submittedName>
</protein>
<evidence type="ECO:0000313" key="1">
    <source>
        <dbReference type="EMBL" id="GMF05588.1"/>
    </source>
</evidence>
<name>A0ACB5UAA4_AMBMO</name>
<dbReference type="EMBL" id="BSXS01014511">
    <property type="protein sequence ID" value="GMF05588.1"/>
    <property type="molecule type" value="Genomic_DNA"/>
</dbReference>
<reference evidence="1" key="1">
    <citation type="submission" date="2023-04" db="EMBL/GenBank/DDBJ databases">
        <title>Ambrosiozyma monospora NBRC 10751.</title>
        <authorList>
            <person name="Ichikawa N."/>
            <person name="Sato H."/>
            <person name="Tonouchi N."/>
        </authorList>
    </citation>
    <scope>NUCLEOTIDE SEQUENCE</scope>
    <source>
        <strain evidence="1">NBRC 10751</strain>
    </source>
</reference>
<comment type="caution">
    <text evidence="1">The sequence shown here is derived from an EMBL/GenBank/DDBJ whole genome shotgun (WGS) entry which is preliminary data.</text>
</comment>
<accession>A0ACB5UAA4</accession>
<evidence type="ECO:0000313" key="2">
    <source>
        <dbReference type="Proteomes" id="UP001165064"/>
    </source>
</evidence>
<keyword evidence="2" id="KW-1185">Reference proteome</keyword>
<proteinExistence type="predicted"/>
<dbReference type="Proteomes" id="UP001165064">
    <property type="component" value="Unassembled WGS sequence"/>
</dbReference>
<sequence length="220" mass="25270">MRRHEFEMKAKVSGKSMSDSKKSIWQELVFIETRNDETSTNVDMVNSILTADGDKEDNFKEFESMSVETQQIDLSEQKQLLSQLLAQHPDSLTHISRNYQIFKYLKSLNQFVLPGMRFGGLFLSYPGDPLRYHAHHIVVSKDYEHDDIGLQEIANGGRLATGVKKMFVVCGVKHDGTKQDLKTGDFNRMICDDVEDKDNDKEKEKEEEVVCFSFEWSGFG</sequence>